<accession>A0AAN9GYK0</accession>
<sequence>MFSLGLPFPNQRSRSYINLVPDKKSRPKYDRCPRPRWALGQCRYCERVAVRTYQRGSFHLQGIRTSGFVRSRNLWNWSARFLCEEIELFLPFFKFSSALLVSVALLQGGRLRVNLCCLWRAELFS</sequence>
<evidence type="ECO:0000313" key="2">
    <source>
        <dbReference type="Proteomes" id="UP001364617"/>
    </source>
</evidence>
<gene>
    <name evidence="1" type="ORF">R3I93_017132</name>
</gene>
<comment type="caution">
    <text evidence="1">The sequence shown here is derived from an EMBL/GenBank/DDBJ whole genome shotgun (WGS) entry which is preliminary data.</text>
</comment>
<reference evidence="1 2" key="1">
    <citation type="submission" date="2024-02" db="EMBL/GenBank/DDBJ databases">
        <title>Chromosome-level genome assembly of the Eurasian Minnow (Phoxinus phoxinus).</title>
        <authorList>
            <person name="Oriowo T.O."/>
            <person name="Martin S."/>
            <person name="Stange M."/>
            <person name="Chrysostomakis Y."/>
            <person name="Brown T."/>
            <person name="Winkler S."/>
            <person name="Kukowka S."/>
            <person name="Myers E.W."/>
            <person name="Bohne A."/>
        </authorList>
    </citation>
    <scope>NUCLEOTIDE SEQUENCE [LARGE SCALE GENOMIC DNA]</scope>
    <source>
        <strain evidence="1">ZFMK-TIS-60720</strain>
        <tissue evidence="1">Whole Organism</tissue>
    </source>
</reference>
<protein>
    <submittedName>
        <fullName evidence="1">Uncharacterized protein</fullName>
    </submittedName>
</protein>
<dbReference type="AlphaFoldDB" id="A0AAN9GYK0"/>
<keyword evidence="2" id="KW-1185">Reference proteome</keyword>
<proteinExistence type="predicted"/>
<evidence type="ECO:0000313" key="1">
    <source>
        <dbReference type="EMBL" id="KAK7136965.1"/>
    </source>
</evidence>
<dbReference type="EMBL" id="JAYKXH010000018">
    <property type="protein sequence ID" value="KAK7136965.1"/>
    <property type="molecule type" value="Genomic_DNA"/>
</dbReference>
<organism evidence="1 2">
    <name type="scientific">Phoxinus phoxinus</name>
    <name type="common">Eurasian minnow</name>
    <dbReference type="NCBI Taxonomy" id="58324"/>
    <lineage>
        <taxon>Eukaryota</taxon>
        <taxon>Metazoa</taxon>
        <taxon>Chordata</taxon>
        <taxon>Craniata</taxon>
        <taxon>Vertebrata</taxon>
        <taxon>Euteleostomi</taxon>
        <taxon>Actinopterygii</taxon>
        <taxon>Neopterygii</taxon>
        <taxon>Teleostei</taxon>
        <taxon>Ostariophysi</taxon>
        <taxon>Cypriniformes</taxon>
        <taxon>Leuciscidae</taxon>
        <taxon>Phoxininae</taxon>
        <taxon>Phoxinus</taxon>
    </lineage>
</organism>
<dbReference type="Proteomes" id="UP001364617">
    <property type="component" value="Unassembled WGS sequence"/>
</dbReference>
<name>A0AAN9GYK0_9TELE</name>